<dbReference type="AlphaFoldDB" id="A0AAD9JU17"/>
<evidence type="ECO:0000256" key="1">
    <source>
        <dbReference type="ARBA" id="ARBA00022737"/>
    </source>
</evidence>
<feature type="region of interest" description="Disordered" evidence="4">
    <location>
        <begin position="567"/>
        <end position="601"/>
    </location>
</feature>
<gene>
    <name evidence="5" type="ORF">LSH36_155g05012</name>
</gene>
<comment type="caution">
    <text evidence="5">The sequence shown here is derived from an EMBL/GenBank/DDBJ whole genome shotgun (WGS) entry which is preliminary data.</text>
</comment>
<proteinExistence type="predicted"/>
<dbReference type="PROSITE" id="PS50297">
    <property type="entry name" value="ANK_REP_REGION"/>
    <property type="match status" value="5"/>
</dbReference>
<evidence type="ECO:0000256" key="2">
    <source>
        <dbReference type="ARBA" id="ARBA00023043"/>
    </source>
</evidence>
<feature type="compositionally biased region" description="Polar residues" evidence="4">
    <location>
        <begin position="362"/>
        <end position="374"/>
    </location>
</feature>
<dbReference type="Proteomes" id="UP001208570">
    <property type="component" value="Unassembled WGS sequence"/>
</dbReference>
<dbReference type="SUPFAM" id="SSF48403">
    <property type="entry name" value="Ankyrin repeat"/>
    <property type="match status" value="1"/>
</dbReference>
<reference evidence="5" key="1">
    <citation type="journal article" date="2023" name="Mol. Biol. Evol.">
        <title>Third-Generation Sequencing Reveals the Adaptive Role of the Epigenome in Three Deep-Sea Polychaetes.</title>
        <authorList>
            <person name="Perez M."/>
            <person name="Aroh O."/>
            <person name="Sun Y."/>
            <person name="Lan Y."/>
            <person name="Juniper S.K."/>
            <person name="Young C.R."/>
            <person name="Angers B."/>
            <person name="Qian P.Y."/>
        </authorList>
    </citation>
    <scope>NUCLEOTIDE SEQUENCE</scope>
    <source>
        <strain evidence="5">P08H-3</strain>
    </source>
</reference>
<feature type="repeat" description="ANK" evidence="3">
    <location>
        <begin position="168"/>
        <end position="200"/>
    </location>
</feature>
<dbReference type="PANTHER" id="PTHR24171">
    <property type="entry name" value="ANKYRIN REPEAT DOMAIN-CONTAINING PROTEIN 39-RELATED"/>
    <property type="match status" value="1"/>
</dbReference>
<feature type="compositionally biased region" description="Polar residues" evidence="4">
    <location>
        <begin position="573"/>
        <end position="582"/>
    </location>
</feature>
<feature type="compositionally biased region" description="Low complexity" evidence="4">
    <location>
        <begin position="409"/>
        <end position="425"/>
    </location>
</feature>
<keyword evidence="2 3" id="KW-0040">ANK repeat</keyword>
<dbReference type="Pfam" id="PF13637">
    <property type="entry name" value="Ank_4"/>
    <property type="match status" value="1"/>
</dbReference>
<dbReference type="PANTHER" id="PTHR24171:SF9">
    <property type="entry name" value="ANKYRIN REPEAT DOMAIN-CONTAINING PROTEIN 39"/>
    <property type="match status" value="1"/>
</dbReference>
<dbReference type="SMART" id="SM00248">
    <property type="entry name" value="ANK"/>
    <property type="match status" value="7"/>
</dbReference>
<feature type="repeat" description="ANK" evidence="3">
    <location>
        <begin position="69"/>
        <end position="101"/>
    </location>
</feature>
<feature type="compositionally biased region" description="Polar residues" evidence="4">
    <location>
        <begin position="385"/>
        <end position="398"/>
    </location>
</feature>
<dbReference type="InterPro" id="IPR002110">
    <property type="entry name" value="Ankyrin_rpt"/>
</dbReference>
<dbReference type="PROSITE" id="PS50088">
    <property type="entry name" value="ANK_REPEAT"/>
    <property type="match status" value="5"/>
</dbReference>
<protein>
    <recommendedName>
        <fullName evidence="7">Ankyrin repeat domain-containing protein 50</fullName>
    </recommendedName>
</protein>
<feature type="repeat" description="ANK" evidence="3">
    <location>
        <begin position="201"/>
        <end position="233"/>
    </location>
</feature>
<dbReference type="EMBL" id="JAODUP010000155">
    <property type="protein sequence ID" value="KAK2159288.1"/>
    <property type="molecule type" value="Genomic_DNA"/>
</dbReference>
<sequence length="601" mass="64824">MGHFSTRWLTGFVYHYYVVVDLLIESGARITEVDNDGRIPMLLAAQEGHLPVVSTLLEYGSPIEARAHDGKTSLRVAALEGHKDVVQYLICNCADVNYKDADGRSTLYVLSLENHVPMAAFLLENMADVEGCDLEGRTPLHVAAWQGHYEMAELLLQHNSDVNAIDNDRRTALQSAAWQGHANIVRLLLEHGAMVDHTCNQGATALCIAAQEGHEEVVQVLLQFHANPNHADQFGRTATRVALKGGHQKVVKLLEEYGAQPLNGVNGRRSGGGAAVSSGTNTKPIPNPAPHAHKHSNVANNDRQHAVIARNPSQALASAMAIANGHIHGNNSPSESPGSTLDRKKSLSNHSNKSSSNQTNSMHTNSTNQSSCSSGHMEISGSGGMTFTQQLQQCSMSKNRNRPLSKVLSPVGEPHSPSPGGSPLSEIQGNNIRLTPDMQSPMGITSPHRADCYNEPVRIISNPVSVEGSTNNIYESIDEPIWQRQSDCAGHLPGQNAGKMESHRKGIQQDVPAHVSPLVMGSAALAIKSPEARRKRNGIVTNPNFSMTKNVSINGYFNKLADTVDNYHEGRTPNGNTPSSSLPAKRPTRPSGLPLKKETPL</sequence>
<evidence type="ECO:0008006" key="7">
    <source>
        <dbReference type="Google" id="ProtNLM"/>
    </source>
</evidence>
<feature type="compositionally biased region" description="Low complexity" evidence="4">
    <location>
        <begin position="348"/>
        <end position="361"/>
    </location>
</feature>
<name>A0AAD9JU17_9ANNE</name>
<evidence type="ECO:0000313" key="6">
    <source>
        <dbReference type="Proteomes" id="UP001208570"/>
    </source>
</evidence>
<organism evidence="5 6">
    <name type="scientific">Paralvinella palmiformis</name>
    <dbReference type="NCBI Taxonomy" id="53620"/>
    <lineage>
        <taxon>Eukaryota</taxon>
        <taxon>Metazoa</taxon>
        <taxon>Spiralia</taxon>
        <taxon>Lophotrochozoa</taxon>
        <taxon>Annelida</taxon>
        <taxon>Polychaeta</taxon>
        <taxon>Sedentaria</taxon>
        <taxon>Canalipalpata</taxon>
        <taxon>Terebellida</taxon>
        <taxon>Terebelliformia</taxon>
        <taxon>Alvinellidae</taxon>
        <taxon>Paralvinella</taxon>
    </lineage>
</organism>
<evidence type="ECO:0000313" key="5">
    <source>
        <dbReference type="EMBL" id="KAK2159288.1"/>
    </source>
</evidence>
<accession>A0AAD9JU17</accession>
<dbReference type="Pfam" id="PF12796">
    <property type="entry name" value="Ank_2"/>
    <property type="match status" value="2"/>
</dbReference>
<evidence type="ECO:0000256" key="3">
    <source>
        <dbReference type="PROSITE-ProRule" id="PRU00023"/>
    </source>
</evidence>
<evidence type="ECO:0000256" key="4">
    <source>
        <dbReference type="SAM" id="MobiDB-lite"/>
    </source>
</evidence>
<feature type="region of interest" description="Disordered" evidence="4">
    <location>
        <begin position="263"/>
        <end position="296"/>
    </location>
</feature>
<feature type="repeat" description="ANK" evidence="3">
    <location>
        <begin position="135"/>
        <end position="167"/>
    </location>
</feature>
<feature type="repeat" description="ANK" evidence="3">
    <location>
        <begin position="36"/>
        <end position="68"/>
    </location>
</feature>
<feature type="compositionally biased region" description="Polar residues" evidence="4">
    <location>
        <begin position="329"/>
        <end position="339"/>
    </location>
</feature>
<keyword evidence="6" id="KW-1185">Reference proteome</keyword>
<feature type="region of interest" description="Disordered" evidence="4">
    <location>
        <begin position="325"/>
        <end position="429"/>
    </location>
</feature>
<dbReference type="PRINTS" id="PR01415">
    <property type="entry name" value="ANKYRIN"/>
</dbReference>
<keyword evidence="1" id="KW-0677">Repeat</keyword>
<dbReference type="Gene3D" id="1.25.40.20">
    <property type="entry name" value="Ankyrin repeat-containing domain"/>
    <property type="match status" value="2"/>
</dbReference>
<dbReference type="InterPro" id="IPR036770">
    <property type="entry name" value="Ankyrin_rpt-contain_sf"/>
</dbReference>